<dbReference type="InterPro" id="IPR051686">
    <property type="entry name" value="Lipoprotein_DolP"/>
</dbReference>
<feature type="signal peptide" evidence="1">
    <location>
        <begin position="1"/>
        <end position="18"/>
    </location>
</feature>
<dbReference type="PROSITE" id="PS50914">
    <property type="entry name" value="BON"/>
    <property type="match status" value="2"/>
</dbReference>
<evidence type="ECO:0000313" key="3">
    <source>
        <dbReference type="EMBL" id="PZO78949.1"/>
    </source>
</evidence>
<feature type="chain" id="PRO_5015839425" evidence="1">
    <location>
        <begin position="19"/>
        <end position="203"/>
    </location>
</feature>
<gene>
    <name evidence="3" type="ORF">DI626_11760</name>
</gene>
<name>A0A2W4ZG26_9BACT</name>
<dbReference type="Gene3D" id="3.30.1340.30">
    <property type="match status" value="1"/>
</dbReference>
<dbReference type="AlphaFoldDB" id="A0A2W4ZG26"/>
<accession>A0A2W4ZG26</accession>
<organism evidence="3 4">
    <name type="scientific">Micavibrio aeruginosavorus</name>
    <dbReference type="NCBI Taxonomy" id="349221"/>
    <lineage>
        <taxon>Bacteria</taxon>
        <taxon>Pseudomonadati</taxon>
        <taxon>Bdellovibrionota</taxon>
        <taxon>Bdellovibrionia</taxon>
        <taxon>Bdellovibrionales</taxon>
        <taxon>Pseudobdellovibrionaceae</taxon>
        <taxon>Micavibrio</taxon>
    </lineage>
</organism>
<dbReference type="Proteomes" id="UP000249557">
    <property type="component" value="Unassembled WGS sequence"/>
</dbReference>
<feature type="domain" description="BON" evidence="2">
    <location>
        <begin position="48"/>
        <end position="116"/>
    </location>
</feature>
<keyword evidence="1" id="KW-0732">Signal</keyword>
<dbReference type="PANTHER" id="PTHR34606:SF15">
    <property type="entry name" value="BON DOMAIN-CONTAINING PROTEIN"/>
    <property type="match status" value="1"/>
</dbReference>
<dbReference type="PROSITE" id="PS51257">
    <property type="entry name" value="PROKAR_LIPOPROTEIN"/>
    <property type="match status" value="1"/>
</dbReference>
<dbReference type="InterPro" id="IPR007055">
    <property type="entry name" value="BON_dom"/>
</dbReference>
<proteinExistence type="predicted"/>
<reference evidence="3 4" key="1">
    <citation type="submission" date="2017-08" db="EMBL/GenBank/DDBJ databases">
        <title>Infants hospitalized years apart are colonized by the same room-sourced microbial strains.</title>
        <authorList>
            <person name="Brooks B."/>
            <person name="Olm M.R."/>
            <person name="Firek B.A."/>
            <person name="Baker R."/>
            <person name="Thomas B.C."/>
            <person name="Morowitz M.J."/>
            <person name="Banfield J.F."/>
        </authorList>
    </citation>
    <scope>NUCLEOTIDE SEQUENCE [LARGE SCALE GENOMIC DNA]</scope>
    <source>
        <strain evidence="3">S2_018_000_R2_104</strain>
    </source>
</reference>
<comment type="caution">
    <text evidence="3">The sequence shown here is derived from an EMBL/GenBank/DDBJ whole genome shotgun (WGS) entry which is preliminary data.</text>
</comment>
<feature type="domain" description="BON" evidence="2">
    <location>
        <begin position="125"/>
        <end position="193"/>
    </location>
</feature>
<protein>
    <submittedName>
        <fullName evidence="3">Phospholipid-binding domain-containing protein</fullName>
    </submittedName>
</protein>
<dbReference type="Pfam" id="PF04972">
    <property type="entry name" value="BON"/>
    <property type="match status" value="2"/>
</dbReference>
<sequence length="203" mass="21860">MKKISTSLVMISSLALVAGCTPLGLATGTAATVGSAASQEGGLTRAVSDTSIKAQINDVWFKRDISMFSKLSTTVNQGRVLLTGVVQNPEHRVEAVRLVWQVEGVKQVINEIQVANSEGLPGFVRDNWITTRLRTAITFEKGIQSLNYSIDTVQGVVYLMGVSMSENELNKVTQLARTIPNVKQVVSYVKMIGEPVTPAGPVQ</sequence>
<evidence type="ECO:0000313" key="4">
    <source>
        <dbReference type="Proteomes" id="UP000249557"/>
    </source>
</evidence>
<dbReference type="EMBL" id="QFNK01000371">
    <property type="protein sequence ID" value="PZO78949.1"/>
    <property type="molecule type" value="Genomic_DNA"/>
</dbReference>
<evidence type="ECO:0000256" key="1">
    <source>
        <dbReference type="SAM" id="SignalP"/>
    </source>
</evidence>
<evidence type="ECO:0000259" key="2">
    <source>
        <dbReference type="PROSITE" id="PS50914"/>
    </source>
</evidence>
<dbReference type="PANTHER" id="PTHR34606">
    <property type="entry name" value="BON DOMAIN-CONTAINING PROTEIN"/>
    <property type="match status" value="1"/>
</dbReference>